<organism evidence="1 2">
    <name type="scientific">Rhizoctonia solani AG-3 Rhs1AP</name>
    <dbReference type="NCBI Taxonomy" id="1086054"/>
    <lineage>
        <taxon>Eukaryota</taxon>
        <taxon>Fungi</taxon>
        <taxon>Dikarya</taxon>
        <taxon>Basidiomycota</taxon>
        <taxon>Agaricomycotina</taxon>
        <taxon>Agaricomycetes</taxon>
        <taxon>Cantharellales</taxon>
        <taxon>Ceratobasidiaceae</taxon>
        <taxon>Rhizoctonia</taxon>
    </lineage>
</organism>
<protein>
    <recommendedName>
        <fullName evidence="3">Reverse transcriptase from transposon X-element protein</fullName>
    </recommendedName>
</protein>
<sequence length="431" mass="49776">MVQKLWHWNYFVIREADLPRASRKDYYGHSTVHFNAWCKACLIKKMHELEEEDKHSINQGQISQARSEAQRRNDAMDLIEPVPGRREGFEPHIRACRLIDPSAKERLKHDAAALPMPNIADLSLSNKTASTSHIPILPVAIGTRMTPEDQKRFDSDLCKLWVALGIPWHGINHPQAHLFFQNRRPDAKLPDRHKLSDAILQREVESARDSMHKAIEGRVAIGMSDGWKNIRRNALLASLLSVDYTYELMVDQDADNPSVDERLEPESQYGELRHIFVLTIPPKTPKINPHCKKKRHLLLAQIYEAKFETDEADEHKVIWYKGKLGTGEVVDALTIQCVIDAGEYLYPYIPRQHLYRLQLTDSPRCEHCGHEPGTITHYLFRCPHYAMLRHEHFASRETDFLRLSFLLHTPSALDLLLDYVKASGRFSDLIR</sequence>
<evidence type="ECO:0008006" key="3">
    <source>
        <dbReference type="Google" id="ProtNLM"/>
    </source>
</evidence>
<dbReference type="AlphaFoldDB" id="A0A0A1ULJ3"/>
<dbReference type="Proteomes" id="UP000030108">
    <property type="component" value="Unassembled WGS sequence"/>
</dbReference>
<reference evidence="2" key="1">
    <citation type="journal article" date="2014" name="Genome Announc.">
        <title>Draft genome sequence of the plant-pathogenic soil fungus Rhizoctonia solani anastomosis group 3 strain Rhs1AP.</title>
        <authorList>
            <person name="Cubeta M.A."/>
            <person name="Thomas E."/>
            <person name="Dean R.A."/>
            <person name="Jabaji S."/>
            <person name="Neate S.M."/>
            <person name="Tavantzis S."/>
            <person name="Toda T."/>
            <person name="Vilgalys R."/>
            <person name="Bharathan N."/>
            <person name="Fedorova-Abrams N."/>
            <person name="Pakala S.B."/>
            <person name="Pakala S.M."/>
            <person name="Zafar N."/>
            <person name="Joardar V."/>
            <person name="Losada L."/>
            <person name="Nierman W.C."/>
        </authorList>
    </citation>
    <scope>NUCLEOTIDE SEQUENCE [LARGE SCALE GENOMIC DNA]</scope>
    <source>
        <strain evidence="2">AG-3</strain>
    </source>
</reference>
<proteinExistence type="predicted"/>
<gene>
    <name evidence="1" type="ORF">RSOL_307510</name>
</gene>
<evidence type="ECO:0000313" key="2">
    <source>
        <dbReference type="Proteomes" id="UP000030108"/>
    </source>
</evidence>
<feature type="non-terminal residue" evidence="1">
    <location>
        <position position="431"/>
    </location>
</feature>
<comment type="caution">
    <text evidence="1">The sequence shown here is derived from an EMBL/GenBank/DDBJ whole genome shotgun (WGS) entry which is preliminary data.</text>
</comment>
<accession>A0A0A1ULJ3</accession>
<dbReference type="EMBL" id="JATN01000321">
    <property type="protein sequence ID" value="EUC59326.1"/>
    <property type="molecule type" value="Genomic_DNA"/>
</dbReference>
<name>A0A0A1ULJ3_9AGAM</name>
<evidence type="ECO:0000313" key="1">
    <source>
        <dbReference type="EMBL" id="EUC59326.1"/>
    </source>
</evidence>
<dbReference type="OrthoDB" id="3257713at2759"/>